<feature type="chain" id="PRO_5006710484" evidence="1">
    <location>
        <begin position="21"/>
        <end position="205"/>
    </location>
</feature>
<keyword evidence="1" id="KW-0732">Signal</keyword>
<dbReference type="InterPro" id="IPR002901">
    <property type="entry name" value="MGlyc_endo_b_GlcNAc-like_dom"/>
</dbReference>
<proteinExistence type="predicted"/>
<organism evidence="3 4">
    <name type="scientific">Sporomusa ovata</name>
    <dbReference type="NCBI Taxonomy" id="2378"/>
    <lineage>
        <taxon>Bacteria</taxon>
        <taxon>Bacillati</taxon>
        <taxon>Bacillota</taxon>
        <taxon>Negativicutes</taxon>
        <taxon>Selenomonadales</taxon>
        <taxon>Sporomusaceae</taxon>
        <taxon>Sporomusa</taxon>
    </lineage>
</organism>
<accession>A0A0U1KS64</accession>
<keyword evidence="4" id="KW-1185">Reference proteome</keyword>
<dbReference type="GO" id="GO:0008745">
    <property type="term" value="F:N-acetylmuramoyl-L-alanine amidase activity"/>
    <property type="evidence" value="ECO:0007669"/>
    <property type="project" value="UniProtKB-EC"/>
</dbReference>
<evidence type="ECO:0000256" key="1">
    <source>
        <dbReference type="SAM" id="SignalP"/>
    </source>
</evidence>
<dbReference type="AlphaFoldDB" id="A0A0U1KS64"/>
<evidence type="ECO:0000259" key="2">
    <source>
        <dbReference type="Pfam" id="PF01832"/>
    </source>
</evidence>
<sequence length="205" mass="22458">MRILVLVTCVIFVFMPVAFAGSPLMGDELNSNTVFDLSIMGPPLATKEQCLQYLFSRNPFPAITVSAEELVDDFYTEATDEGIRPDVAFAQALNETGNFKYGGDVIPLQNNYCGLGTVGDGGQGAWFISAQIGVRAQVQHLLGYASTEPPKKEIVDPRYNLLKCSKNFGGAKTWTDLNGKWAVPGTNYGQKILKIHAKIMREKTD</sequence>
<protein>
    <submittedName>
        <fullName evidence="3">N-acetylmuramoyl-L-alanine amidase</fullName>
        <ecNumber evidence="3">3.5.1.28</ecNumber>
    </submittedName>
</protein>
<evidence type="ECO:0000313" key="3">
    <source>
        <dbReference type="EMBL" id="CQR70095.1"/>
    </source>
</evidence>
<evidence type="ECO:0000313" key="4">
    <source>
        <dbReference type="Proteomes" id="UP000049855"/>
    </source>
</evidence>
<dbReference type="GO" id="GO:0004040">
    <property type="term" value="F:amidase activity"/>
    <property type="evidence" value="ECO:0007669"/>
    <property type="project" value="InterPro"/>
</dbReference>
<dbReference type="Pfam" id="PF01832">
    <property type="entry name" value="Glucosaminidase"/>
    <property type="match status" value="1"/>
</dbReference>
<dbReference type="EC" id="3.5.1.28" evidence="3"/>
<name>A0A0U1KS64_9FIRM</name>
<gene>
    <name evidence="3" type="ORF">SpAn4DRAFT_4607</name>
</gene>
<feature type="domain" description="Mannosyl-glycoprotein endo-beta-N-acetylglucosamidase-like" evidence="2">
    <location>
        <begin position="73"/>
        <end position="198"/>
    </location>
</feature>
<keyword evidence="3" id="KW-0378">Hydrolase</keyword>
<reference evidence="4" key="1">
    <citation type="submission" date="2015-03" db="EMBL/GenBank/DDBJ databases">
        <authorList>
            <person name="Nijsse Bart"/>
        </authorList>
    </citation>
    <scope>NUCLEOTIDE SEQUENCE [LARGE SCALE GENOMIC DNA]</scope>
</reference>
<dbReference type="EMBL" id="CTRP01000002">
    <property type="protein sequence ID" value="CQR70095.1"/>
    <property type="molecule type" value="Genomic_DNA"/>
</dbReference>
<dbReference type="Proteomes" id="UP000049855">
    <property type="component" value="Unassembled WGS sequence"/>
</dbReference>
<feature type="signal peptide" evidence="1">
    <location>
        <begin position="1"/>
        <end position="20"/>
    </location>
</feature>